<dbReference type="Gene3D" id="1.20.1050.80">
    <property type="entry name" value="VPS9 domain"/>
    <property type="match status" value="1"/>
</dbReference>
<evidence type="ECO:0000259" key="2">
    <source>
        <dbReference type="PROSITE" id="PS51205"/>
    </source>
</evidence>
<dbReference type="InterPro" id="IPR003123">
    <property type="entry name" value="VPS9"/>
</dbReference>
<dbReference type="PROSITE" id="PS51205">
    <property type="entry name" value="VPS9"/>
    <property type="match status" value="1"/>
</dbReference>
<dbReference type="OrthoDB" id="10264848at2759"/>
<dbReference type="Pfam" id="PF02204">
    <property type="entry name" value="VPS9"/>
    <property type="match status" value="1"/>
</dbReference>
<feature type="compositionally biased region" description="Acidic residues" evidence="1">
    <location>
        <begin position="1175"/>
        <end position="1210"/>
    </location>
</feature>
<keyword evidence="4" id="KW-1185">Reference proteome</keyword>
<evidence type="ECO:0000256" key="1">
    <source>
        <dbReference type="SAM" id="MobiDB-lite"/>
    </source>
</evidence>
<comment type="caution">
    <text evidence="3">The sequence shown here is derived from an EMBL/GenBank/DDBJ whole genome shotgun (WGS) entry which is preliminary data.</text>
</comment>
<feature type="domain" description="VPS9" evidence="2">
    <location>
        <begin position="700"/>
        <end position="951"/>
    </location>
</feature>
<feature type="region of interest" description="Disordered" evidence="1">
    <location>
        <begin position="789"/>
        <end position="811"/>
    </location>
</feature>
<proteinExistence type="predicted"/>
<organism evidence="3 4">
    <name type="scientific">Collybiopsis confluens</name>
    <dbReference type="NCBI Taxonomy" id="2823264"/>
    <lineage>
        <taxon>Eukaryota</taxon>
        <taxon>Fungi</taxon>
        <taxon>Dikarya</taxon>
        <taxon>Basidiomycota</taxon>
        <taxon>Agaricomycotina</taxon>
        <taxon>Agaricomycetes</taxon>
        <taxon>Agaricomycetidae</taxon>
        <taxon>Agaricales</taxon>
        <taxon>Marasmiineae</taxon>
        <taxon>Omphalotaceae</taxon>
        <taxon>Collybiopsis</taxon>
    </lineage>
</organism>
<feature type="compositionally biased region" description="Polar residues" evidence="1">
    <location>
        <begin position="324"/>
        <end position="333"/>
    </location>
</feature>
<dbReference type="InterPro" id="IPR037191">
    <property type="entry name" value="VPS9_dom_sf"/>
</dbReference>
<feature type="region of interest" description="Disordered" evidence="1">
    <location>
        <begin position="1118"/>
        <end position="1324"/>
    </location>
</feature>
<accession>A0A8H5MAY8</accession>
<name>A0A8H5MAY8_9AGAR</name>
<feature type="region of interest" description="Disordered" evidence="1">
    <location>
        <begin position="1"/>
        <end position="20"/>
    </location>
</feature>
<feature type="compositionally biased region" description="Polar residues" evidence="1">
    <location>
        <begin position="356"/>
        <end position="365"/>
    </location>
</feature>
<feature type="region of interest" description="Disordered" evidence="1">
    <location>
        <begin position="833"/>
        <end position="873"/>
    </location>
</feature>
<evidence type="ECO:0000313" key="4">
    <source>
        <dbReference type="Proteomes" id="UP000518752"/>
    </source>
</evidence>
<feature type="compositionally biased region" description="Low complexity" evidence="1">
    <location>
        <begin position="1149"/>
        <end position="1159"/>
    </location>
</feature>
<feature type="compositionally biased region" description="Basic and acidic residues" evidence="1">
    <location>
        <begin position="628"/>
        <end position="638"/>
    </location>
</feature>
<reference evidence="3 4" key="1">
    <citation type="journal article" date="2020" name="ISME J.">
        <title>Uncovering the hidden diversity of litter-decomposition mechanisms in mushroom-forming fungi.</title>
        <authorList>
            <person name="Floudas D."/>
            <person name="Bentzer J."/>
            <person name="Ahren D."/>
            <person name="Johansson T."/>
            <person name="Persson P."/>
            <person name="Tunlid A."/>
        </authorList>
    </citation>
    <scope>NUCLEOTIDE SEQUENCE [LARGE SCALE GENOMIC DNA]</scope>
    <source>
        <strain evidence="3 4">CBS 406.79</strain>
    </source>
</reference>
<feature type="compositionally biased region" description="Low complexity" evidence="1">
    <location>
        <begin position="97"/>
        <end position="114"/>
    </location>
</feature>
<feature type="region of interest" description="Disordered" evidence="1">
    <location>
        <begin position="293"/>
        <end position="339"/>
    </location>
</feature>
<dbReference type="EMBL" id="JAACJN010000033">
    <property type="protein sequence ID" value="KAF5387353.1"/>
    <property type="molecule type" value="Genomic_DNA"/>
</dbReference>
<dbReference type="SUPFAM" id="SSF109993">
    <property type="entry name" value="VPS9 domain"/>
    <property type="match status" value="1"/>
</dbReference>
<feature type="compositionally biased region" description="Polar residues" evidence="1">
    <location>
        <begin position="846"/>
        <end position="856"/>
    </location>
</feature>
<feature type="compositionally biased region" description="Low complexity" evidence="1">
    <location>
        <begin position="1277"/>
        <end position="1290"/>
    </location>
</feature>
<feature type="region of interest" description="Disordered" evidence="1">
    <location>
        <begin position="356"/>
        <end position="379"/>
    </location>
</feature>
<feature type="compositionally biased region" description="Polar residues" evidence="1">
    <location>
        <begin position="789"/>
        <end position="799"/>
    </location>
</feature>
<feature type="region of interest" description="Disordered" evidence="1">
    <location>
        <begin position="88"/>
        <end position="114"/>
    </location>
</feature>
<feature type="compositionally biased region" description="Basic residues" evidence="1">
    <location>
        <begin position="1234"/>
        <end position="1248"/>
    </location>
</feature>
<feature type="region of interest" description="Disordered" evidence="1">
    <location>
        <begin position="562"/>
        <end position="581"/>
    </location>
</feature>
<gene>
    <name evidence="3" type="ORF">D9757_005760</name>
</gene>
<evidence type="ECO:0000313" key="3">
    <source>
        <dbReference type="EMBL" id="KAF5387353.1"/>
    </source>
</evidence>
<feature type="region of interest" description="Disordered" evidence="1">
    <location>
        <begin position="611"/>
        <end position="638"/>
    </location>
</feature>
<protein>
    <recommendedName>
        <fullName evidence="2">VPS9 domain-containing protein</fullName>
    </recommendedName>
</protein>
<feature type="compositionally biased region" description="Basic and acidic residues" evidence="1">
    <location>
        <begin position="1211"/>
        <end position="1223"/>
    </location>
</feature>
<sequence length="1401" mass="148896">MPNPSSPSRESFPAASIGRSAGSKLLNLQNQPQSLSRQSSHESLNVIAHPLLSPSSTTTSLSTSSGATTWDNGLSSNNLGYVPYTRASARHKPAPASPTHSTSSHVPHPSGTISPSVIVTPATTTTTTSSASHIDLTTKLQLMNLKAVSASLGIETGTVGWAILEALAKEHGSDWDLIWDALDKGKVILLLPSEQLATLKARSNTTAVSPAFVKNHVFYAEFDEKTTGRVISLSGLRGILQEERGHTSITFTSTLHPDTQIFRDISSPATRSKGFASLMPFFPSSSDYTSSTLSAKTQALSLPPRGSTSVPPPLPPRRNQQPGSHRSSMNTADSKGGAATASGRFAGLASLFGRSHPTSSALTTNPNPPSPAGSRPPSIILSDAASEEVSIEDHASDNTTPVSSSSFSISVLVYVVSASIIEQDVLGGIWKGVVADVESILRYSALSIPETASASEIALPPNLPGLLVSFLESANALSILRTSAPHPRISSIGSKAMTRRLISGSGSTHREVSRERRERKEVMATEFEHQSGLDVSSSLSHSAHDLEHYVYEINPYGVQEGWGSAAGSESSPATKDRHEAESGAMEAVEDLGARWQALYREIEDVVEEWADTSEDAEAGGSPGDESNQTEHKVSAVEKKEQRKREIFERAERALCLAGGFYERLFPTPSCSTTWTTDSSLTAPAADEENASEPTEIITDPAHDDALASRIAALVMVDFGLRDLDVDIETGADQDQDKLRRKEEVMAVLRVCGNELCGLENTFTPKEKADTMVRAHRMLVDGLSKLSFTISLSEPGSSPKSEYVSDPKADEEDLKTAVPWKKDVAFPQVLDDDIVDTPASVPGEPIQGTSEPSVQEQDGTEGPNRKPSADTKPQASSFSLDTLFPLLILTVIVSNPPRLISHLLFTQRFLFTHHIATPSRSSSSTTGEQTYCLVNLMAVAEFIGSLDLEAVVNARSARGNLVLTEDGPMPMPVPMSLPITIGSRVGSRRASVSSQHSAVSKGGSAPTTPILSSSFTLRTRVEQQASALSSSANKVLSGMSGVMDSSIGGFGGLFKSMNVNLSLPGSLPTGLGFGAEGFPGLVTPALSSAQAAAPWNNPYLNNPRNAMERKESGFSIKSLKLPTMPSIPNIPTIPNLTRAGPGDSKEKEMVSVSRPGSVRSVHSRKPGASSLFGGESTEEDEESEDADEEQESYEEGDEDSMISGEENESDASETRGTGDARSIKSFESMMSDGKRKTRKTSTHKSPKLSKQKDQKKSDTVTAAAGTARKSLSDRLARVSSGISGSSKVIASPPASRRSSLLVAGPATKSVRTDTSRPQTPTDGLHGSQAALSIAATLPVISKFELPPLNDRFLSCTSAEDLRLGDVRELLREYQALAQAVKAIGGFAINTLDSTDEIFLDNS</sequence>
<feature type="region of interest" description="Disordered" evidence="1">
    <location>
        <begin position="385"/>
        <end position="404"/>
    </location>
</feature>
<feature type="compositionally biased region" description="Low complexity" evidence="1">
    <location>
        <begin position="562"/>
        <end position="571"/>
    </location>
</feature>
<dbReference type="Proteomes" id="UP000518752">
    <property type="component" value="Unassembled WGS sequence"/>
</dbReference>